<organism evidence="2 3">
    <name type="scientific">Photobacterium sanctipauli</name>
    <dbReference type="NCBI Taxonomy" id="1342794"/>
    <lineage>
        <taxon>Bacteria</taxon>
        <taxon>Pseudomonadati</taxon>
        <taxon>Pseudomonadota</taxon>
        <taxon>Gammaproteobacteria</taxon>
        <taxon>Vibrionales</taxon>
        <taxon>Vibrionaceae</taxon>
        <taxon>Photobacterium</taxon>
    </lineage>
</organism>
<name>A0A2T3NVA1_9GAMM</name>
<dbReference type="InterPro" id="IPR025354">
    <property type="entry name" value="DUF4258"/>
</dbReference>
<dbReference type="AlphaFoldDB" id="A0A2T3NVA1"/>
<gene>
    <name evidence="2" type="ORF">C9I98_09025</name>
</gene>
<accession>A0A2T3NVA1</accession>
<evidence type="ECO:0000256" key="1">
    <source>
        <dbReference type="SAM" id="MobiDB-lite"/>
    </source>
</evidence>
<evidence type="ECO:0000313" key="2">
    <source>
        <dbReference type="EMBL" id="PSW20187.1"/>
    </source>
</evidence>
<protein>
    <submittedName>
        <fullName evidence="2">DUF4258 domain-containing protein</fullName>
    </submittedName>
</protein>
<sequence length="87" mass="9691">MSSNQSSNSKATSRKEPAPVSQFPLQAGTALKIVNDLATNFKSRVRFSGHCRDRMKERGIRERDIFNVLKSKRSQIDEGPAQQPSGD</sequence>
<reference evidence="2 3" key="1">
    <citation type="submission" date="2018-01" db="EMBL/GenBank/DDBJ databases">
        <title>Whole genome sequencing of Histamine producing bacteria.</title>
        <authorList>
            <person name="Butler K."/>
        </authorList>
    </citation>
    <scope>NUCLEOTIDE SEQUENCE [LARGE SCALE GENOMIC DNA]</scope>
    <source>
        <strain evidence="2 3">DSM 100436</strain>
    </source>
</reference>
<proteinExistence type="predicted"/>
<keyword evidence="3" id="KW-1185">Reference proteome</keyword>
<dbReference type="Proteomes" id="UP000241771">
    <property type="component" value="Unassembled WGS sequence"/>
</dbReference>
<feature type="region of interest" description="Disordered" evidence="1">
    <location>
        <begin position="1"/>
        <end position="23"/>
    </location>
</feature>
<dbReference type="Pfam" id="PF14076">
    <property type="entry name" value="DUF4258"/>
    <property type="match status" value="1"/>
</dbReference>
<evidence type="ECO:0000313" key="3">
    <source>
        <dbReference type="Proteomes" id="UP000241771"/>
    </source>
</evidence>
<dbReference type="RefSeq" id="WP_051902736.1">
    <property type="nucleotide sequence ID" value="NZ_JGVO01001625.1"/>
</dbReference>
<comment type="caution">
    <text evidence="2">The sequence shown here is derived from an EMBL/GenBank/DDBJ whole genome shotgun (WGS) entry which is preliminary data.</text>
</comment>
<dbReference type="EMBL" id="PYMA01000004">
    <property type="protein sequence ID" value="PSW20187.1"/>
    <property type="molecule type" value="Genomic_DNA"/>
</dbReference>